<name>A0A3E1NCI5_9BACT</name>
<dbReference type="Proteomes" id="UP000261284">
    <property type="component" value="Unassembled WGS sequence"/>
</dbReference>
<dbReference type="OrthoDB" id="621631at2"/>
<feature type="transmembrane region" description="Helical" evidence="1">
    <location>
        <begin position="278"/>
        <end position="300"/>
    </location>
</feature>
<feature type="transmembrane region" description="Helical" evidence="1">
    <location>
        <begin position="71"/>
        <end position="91"/>
    </location>
</feature>
<keyword evidence="1" id="KW-1133">Transmembrane helix</keyword>
<feature type="transmembrane region" description="Helical" evidence="1">
    <location>
        <begin position="158"/>
        <end position="178"/>
    </location>
</feature>
<feature type="transmembrane region" description="Helical" evidence="1">
    <location>
        <begin position="406"/>
        <end position="426"/>
    </location>
</feature>
<comment type="caution">
    <text evidence="2">The sequence shown here is derived from an EMBL/GenBank/DDBJ whole genome shotgun (WGS) entry which is preliminary data.</text>
</comment>
<keyword evidence="3" id="KW-1185">Reference proteome</keyword>
<reference evidence="2 3" key="1">
    <citation type="submission" date="2018-08" db="EMBL/GenBank/DDBJ databases">
        <title>Chitinophagaceae sp. K23C18032701, a novel bacterium isolated from forest soil.</title>
        <authorList>
            <person name="Wang C."/>
        </authorList>
    </citation>
    <scope>NUCLEOTIDE SEQUENCE [LARGE SCALE GENOMIC DNA]</scope>
    <source>
        <strain evidence="2 3">K23C18032701</strain>
    </source>
</reference>
<sequence length="457" mass="50963">MNVFNPNQQKTITTLWIPALVLVALRFISAAYFDSLDKMTAHRMLYELLRYGGMLFLIGWDLLLTKKWMRYGIYAAGSVAVTLAGVFLQKGGMIDEFDLLLVSGAALLLRSYLLYGNSKLNALPATIAAYFIGATACYFIYFLPTLPYGLRETVGNNYTIHLLMIFVPFVAYPVIYLVENIVADKEYHRSLISKTTVFSKWAFALILFSACNVFWNSTKDIAFFLEVFVFGHIPAHMPFFLLACLVKCGLGIWLVTQTLPVLWNVLVARMLTTHRTNYLLLVLCLFPVINLIGIAVLFFAKEQNTNAAENTAWYIGRNRSLAVKLLKGFVALISLWGVYEALQPLMGYTPPMPYVLFVILSLAVSAGRIIALLAADQHKLPKILYLLNFGVLLCNLLLNFSDERLLLEINLGLAVLNIILLTEVFAPAINGQSVHELTATQMEAESGQLADDAAPAV</sequence>
<dbReference type="AlphaFoldDB" id="A0A3E1NCI5"/>
<keyword evidence="1" id="KW-0472">Membrane</keyword>
<feature type="transmembrane region" description="Helical" evidence="1">
    <location>
        <begin position="12"/>
        <end position="33"/>
    </location>
</feature>
<feature type="transmembrane region" description="Helical" evidence="1">
    <location>
        <begin position="127"/>
        <end position="146"/>
    </location>
</feature>
<dbReference type="RefSeq" id="WP_116849774.1">
    <property type="nucleotide sequence ID" value="NZ_QTJU01000016.1"/>
</dbReference>
<feature type="transmembrane region" description="Helical" evidence="1">
    <location>
        <begin position="198"/>
        <end position="215"/>
    </location>
</feature>
<evidence type="ECO:0000313" key="2">
    <source>
        <dbReference type="EMBL" id="RFM25696.1"/>
    </source>
</evidence>
<organism evidence="2 3">
    <name type="scientific">Deminuibacter soli</name>
    <dbReference type="NCBI Taxonomy" id="2291815"/>
    <lineage>
        <taxon>Bacteria</taxon>
        <taxon>Pseudomonadati</taxon>
        <taxon>Bacteroidota</taxon>
        <taxon>Chitinophagia</taxon>
        <taxon>Chitinophagales</taxon>
        <taxon>Chitinophagaceae</taxon>
        <taxon>Deminuibacter</taxon>
    </lineage>
</organism>
<accession>A0A3E1NCI5</accession>
<evidence type="ECO:0000256" key="1">
    <source>
        <dbReference type="SAM" id="Phobius"/>
    </source>
</evidence>
<feature type="transmembrane region" description="Helical" evidence="1">
    <location>
        <begin position="383"/>
        <end position="400"/>
    </location>
</feature>
<proteinExistence type="predicted"/>
<gene>
    <name evidence="2" type="ORF">DXN05_23585</name>
</gene>
<dbReference type="EMBL" id="QTJU01000016">
    <property type="protein sequence ID" value="RFM25696.1"/>
    <property type="molecule type" value="Genomic_DNA"/>
</dbReference>
<evidence type="ECO:0000313" key="3">
    <source>
        <dbReference type="Proteomes" id="UP000261284"/>
    </source>
</evidence>
<feature type="transmembrane region" description="Helical" evidence="1">
    <location>
        <begin position="45"/>
        <end position="64"/>
    </location>
</feature>
<protein>
    <submittedName>
        <fullName evidence="2">Uncharacterized protein</fullName>
    </submittedName>
</protein>
<feature type="transmembrane region" description="Helical" evidence="1">
    <location>
        <begin position="321"/>
        <end position="339"/>
    </location>
</feature>
<keyword evidence="1" id="KW-0812">Transmembrane</keyword>
<feature type="transmembrane region" description="Helical" evidence="1">
    <location>
        <begin position="97"/>
        <end position="115"/>
    </location>
</feature>
<feature type="transmembrane region" description="Helical" evidence="1">
    <location>
        <begin position="351"/>
        <end position="371"/>
    </location>
</feature>